<keyword evidence="1" id="KW-0472">Membrane</keyword>
<feature type="transmembrane region" description="Helical" evidence="1">
    <location>
        <begin position="37"/>
        <end position="55"/>
    </location>
</feature>
<keyword evidence="1" id="KW-0812">Transmembrane</keyword>
<accession>A0A1T4LYU2</accession>
<dbReference type="RefSeq" id="WP_078933675.1">
    <property type="nucleotide sequence ID" value="NZ_FUWG01000013.1"/>
</dbReference>
<evidence type="ECO:0000313" key="3">
    <source>
        <dbReference type="Proteomes" id="UP000190423"/>
    </source>
</evidence>
<keyword evidence="1" id="KW-1133">Transmembrane helix</keyword>
<dbReference type="EMBL" id="FUWG01000013">
    <property type="protein sequence ID" value="SJZ59827.1"/>
    <property type="molecule type" value="Genomic_DNA"/>
</dbReference>
<evidence type="ECO:0000313" key="2">
    <source>
        <dbReference type="EMBL" id="SJZ59827.1"/>
    </source>
</evidence>
<dbReference type="Proteomes" id="UP000190423">
    <property type="component" value="Unassembled WGS sequence"/>
</dbReference>
<protein>
    <submittedName>
        <fullName evidence="2">Uncharacterized protein</fullName>
    </submittedName>
</protein>
<dbReference type="AlphaFoldDB" id="A0A1T4LYU2"/>
<organism evidence="2 3">
    <name type="scientific">Treponema porcinum</name>
    <dbReference type="NCBI Taxonomy" id="261392"/>
    <lineage>
        <taxon>Bacteria</taxon>
        <taxon>Pseudomonadati</taxon>
        <taxon>Spirochaetota</taxon>
        <taxon>Spirochaetia</taxon>
        <taxon>Spirochaetales</taxon>
        <taxon>Treponemataceae</taxon>
        <taxon>Treponema</taxon>
    </lineage>
</organism>
<proteinExistence type="predicted"/>
<sequence length="76" mass="8275">MVSLILGIILVVFTVFSVLPVFPLNWGADVINFLKGGAPVLAAFLGLICLFIGAADIKDKRDAKREELEARSDEEK</sequence>
<dbReference type="GeneID" id="78317059"/>
<gene>
    <name evidence="2" type="ORF">SAMN02745149_01778</name>
</gene>
<reference evidence="2 3" key="1">
    <citation type="submission" date="2017-02" db="EMBL/GenBank/DDBJ databases">
        <authorList>
            <person name="Peterson S.W."/>
        </authorList>
    </citation>
    <scope>NUCLEOTIDE SEQUENCE [LARGE SCALE GENOMIC DNA]</scope>
    <source>
        <strain evidence="2 3">ATCC BAA-908</strain>
    </source>
</reference>
<keyword evidence="3" id="KW-1185">Reference proteome</keyword>
<dbReference type="OrthoDB" id="361765at2"/>
<dbReference type="STRING" id="261392.SAMN02745149_01778"/>
<evidence type="ECO:0000256" key="1">
    <source>
        <dbReference type="SAM" id="Phobius"/>
    </source>
</evidence>
<name>A0A1T4LYU2_TREPO</name>